<gene>
    <name evidence="1" type="ORF">METZ01_LOCUS393354</name>
</gene>
<sequence length="124" mass="13930">QEPELGKWRWAEDTLQPTEDKQVHGVGSFGLYYLFTSKGMTPTQAIKTTVGLGLFKEGIDALVPWEQYGSYGGDGFSKNDVVYNVIGVGSAYLIDKLWEKKGHGNETAFIKIHPGYVRVYLYFD</sequence>
<dbReference type="AlphaFoldDB" id="A0A382V224"/>
<dbReference type="EMBL" id="UINC01148549">
    <property type="protein sequence ID" value="SVD40500.1"/>
    <property type="molecule type" value="Genomic_DNA"/>
</dbReference>
<evidence type="ECO:0008006" key="2">
    <source>
        <dbReference type="Google" id="ProtNLM"/>
    </source>
</evidence>
<feature type="non-terminal residue" evidence="1">
    <location>
        <position position="1"/>
    </location>
</feature>
<accession>A0A382V224</accession>
<proteinExistence type="predicted"/>
<evidence type="ECO:0000313" key="1">
    <source>
        <dbReference type="EMBL" id="SVD40500.1"/>
    </source>
</evidence>
<organism evidence="1">
    <name type="scientific">marine metagenome</name>
    <dbReference type="NCBI Taxonomy" id="408172"/>
    <lineage>
        <taxon>unclassified sequences</taxon>
        <taxon>metagenomes</taxon>
        <taxon>ecological metagenomes</taxon>
    </lineage>
</organism>
<name>A0A382V224_9ZZZZ</name>
<protein>
    <recommendedName>
        <fullName evidence="2">DUF2279 domain-containing protein</fullName>
    </recommendedName>
</protein>
<reference evidence="1" key="1">
    <citation type="submission" date="2018-05" db="EMBL/GenBank/DDBJ databases">
        <authorList>
            <person name="Lanie J.A."/>
            <person name="Ng W.-L."/>
            <person name="Kazmierczak K.M."/>
            <person name="Andrzejewski T.M."/>
            <person name="Davidsen T.M."/>
            <person name="Wayne K.J."/>
            <person name="Tettelin H."/>
            <person name="Glass J.I."/>
            <person name="Rusch D."/>
            <person name="Podicherti R."/>
            <person name="Tsui H.-C.T."/>
            <person name="Winkler M.E."/>
        </authorList>
    </citation>
    <scope>NUCLEOTIDE SEQUENCE</scope>
</reference>